<sequence>MTIAGPGSGKTRVVVARAWHLVRELGVDPARIIIIAFTNKAANEVKERLAAVGVGGGDTGAGHGGCEVLVKTFHALGAYFLRKAAATTPGLGLGSRFKVLNAEESECLMQRAVEEVERDFEGDQTPTGQRGDAERKDEPSTAGGDDPATRGAAAPLTASDVKDLVELLAYLFPRVKSRLADISFYDEDRAIEQAVQAGVATGKRLEAKPRPPARTRRESPAVAARWYLGRVQEYFSMYQRLLYDNNAVDFSDLICLPVRALDTCPELAEAWRARFDHILVDEFQDTDPAQYRFVRQLKGPGTALFVVGDPDQAIYSWRGAEVNNMSLYLPRDFPDTETKTLSINYSGHRTRTHNWRTATM</sequence>
<feature type="domain" description="UvrD-like helicase ATP-binding" evidence="8">
    <location>
        <begin position="1"/>
        <end position="348"/>
    </location>
</feature>
<proteinExistence type="predicted"/>
<dbReference type="CDD" id="cd17932">
    <property type="entry name" value="DEXQc_UvrD"/>
    <property type="match status" value="1"/>
</dbReference>
<dbReference type="Pfam" id="PF00580">
    <property type="entry name" value="UvrD-helicase"/>
    <property type="match status" value="1"/>
</dbReference>
<dbReference type="OrthoDB" id="542744at2759"/>
<keyword evidence="3 6" id="KW-0347">Helicase</keyword>
<dbReference type="Proteomes" id="UP000075714">
    <property type="component" value="Unassembled WGS sequence"/>
</dbReference>
<evidence type="ECO:0000259" key="8">
    <source>
        <dbReference type="PROSITE" id="PS51198"/>
    </source>
</evidence>
<dbReference type="InterPro" id="IPR013986">
    <property type="entry name" value="DExx_box_DNA_helicase_dom_sf"/>
</dbReference>
<dbReference type="EMBL" id="LSYV01000026">
    <property type="protein sequence ID" value="KXZ48825.1"/>
    <property type="molecule type" value="Genomic_DNA"/>
</dbReference>
<feature type="region of interest" description="Disordered" evidence="7">
    <location>
        <begin position="115"/>
        <end position="153"/>
    </location>
</feature>
<keyword evidence="5" id="KW-0238">DNA-binding</keyword>
<evidence type="ECO:0000256" key="5">
    <source>
        <dbReference type="ARBA" id="ARBA00023125"/>
    </source>
</evidence>
<evidence type="ECO:0000256" key="1">
    <source>
        <dbReference type="ARBA" id="ARBA00022741"/>
    </source>
</evidence>
<comment type="caution">
    <text evidence="9">The sequence shown here is derived from an EMBL/GenBank/DDBJ whole genome shotgun (WGS) entry which is preliminary data.</text>
</comment>
<dbReference type="InterPro" id="IPR027417">
    <property type="entry name" value="P-loop_NTPase"/>
</dbReference>
<dbReference type="GO" id="GO:0043138">
    <property type="term" value="F:3'-5' DNA helicase activity"/>
    <property type="evidence" value="ECO:0007669"/>
    <property type="project" value="TreeGrafter"/>
</dbReference>
<keyword evidence="10" id="KW-1185">Reference proteome</keyword>
<keyword evidence="1 6" id="KW-0547">Nucleotide-binding</keyword>
<protein>
    <recommendedName>
        <fullName evidence="8">UvrD-like helicase ATP-binding domain-containing protein</fullName>
    </recommendedName>
</protein>
<organism evidence="9 10">
    <name type="scientific">Gonium pectorale</name>
    <name type="common">Green alga</name>
    <dbReference type="NCBI Taxonomy" id="33097"/>
    <lineage>
        <taxon>Eukaryota</taxon>
        <taxon>Viridiplantae</taxon>
        <taxon>Chlorophyta</taxon>
        <taxon>core chlorophytes</taxon>
        <taxon>Chlorophyceae</taxon>
        <taxon>CS clade</taxon>
        <taxon>Chlamydomonadales</taxon>
        <taxon>Volvocaceae</taxon>
        <taxon>Gonium</taxon>
    </lineage>
</organism>
<evidence type="ECO:0000256" key="6">
    <source>
        <dbReference type="PROSITE-ProRule" id="PRU00560"/>
    </source>
</evidence>
<gene>
    <name evidence="9" type="ORF">GPECTOR_25g410</name>
</gene>
<reference evidence="10" key="1">
    <citation type="journal article" date="2016" name="Nat. Commun.">
        <title>The Gonium pectorale genome demonstrates co-option of cell cycle regulation during the evolution of multicellularity.</title>
        <authorList>
            <person name="Hanschen E.R."/>
            <person name="Marriage T.N."/>
            <person name="Ferris P.J."/>
            <person name="Hamaji T."/>
            <person name="Toyoda A."/>
            <person name="Fujiyama A."/>
            <person name="Neme R."/>
            <person name="Noguchi H."/>
            <person name="Minakuchi Y."/>
            <person name="Suzuki M."/>
            <person name="Kawai-Toyooka H."/>
            <person name="Smith D.R."/>
            <person name="Sparks H."/>
            <person name="Anderson J."/>
            <person name="Bakaric R."/>
            <person name="Luria V."/>
            <person name="Karger A."/>
            <person name="Kirschner M.W."/>
            <person name="Durand P.M."/>
            <person name="Michod R.E."/>
            <person name="Nozaki H."/>
            <person name="Olson B.J."/>
        </authorList>
    </citation>
    <scope>NUCLEOTIDE SEQUENCE [LARGE SCALE GENOMIC DNA]</scope>
    <source>
        <strain evidence="10">NIES-2863</strain>
    </source>
</reference>
<evidence type="ECO:0000313" key="9">
    <source>
        <dbReference type="EMBL" id="KXZ48825.1"/>
    </source>
</evidence>
<dbReference type="STRING" id="33097.A0A150GGR9"/>
<evidence type="ECO:0000313" key="10">
    <source>
        <dbReference type="Proteomes" id="UP000075714"/>
    </source>
</evidence>
<keyword evidence="4 6" id="KW-0067">ATP-binding</keyword>
<dbReference type="InterPro" id="IPR000212">
    <property type="entry name" value="DNA_helicase_UvrD/REP"/>
</dbReference>
<evidence type="ECO:0000256" key="4">
    <source>
        <dbReference type="ARBA" id="ARBA00022840"/>
    </source>
</evidence>
<feature type="binding site" evidence="6">
    <location>
        <begin position="4"/>
        <end position="11"/>
    </location>
    <ligand>
        <name>ATP</name>
        <dbReference type="ChEBI" id="CHEBI:30616"/>
    </ligand>
</feature>
<dbReference type="Gene3D" id="3.40.50.300">
    <property type="entry name" value="P-loop containing nucleotide triphosphate hydrolases"/>
    <property type="match status" value="2"/>
</dbReference>
<evidence type="ECO:0000256" key="2">
    <source>
        <dbReference type="ARBA" id="ARBA00022801"/>
    </source>
</evidence>
<name>A0A150GGR9_GONPE</name>
<dbReference type="PROSITE" id="PS51198">
    <property type="entry name" value="UVRD_HELICASE_ATP_BIND"/>
    <property type="match status" value="1"/>
</dbReference>
<dbReference type="Gene3D" id="1.10.10.160">
    <property type="match status" value="2"/>
</dbReference>
<dbReference type="PANTHER" id="PTHR11070:SF2">
    <property type="entry name" value="ATP-DEPENDENT DNA HELICASE SRS2"/>
    <property type="match status" value="1"/>
</dbReference>
<dbReference type="SUPFAM" id="SSF52540">
    <property type="entry name" value="P-loop containing nucleoside triphosphate hydrolases"/>
    <property type="match status" value="1"/>
</dbReference>
<dbReference type="PANTHER" id="PTHR11070">
    <property type="entry name" value="UVRD / RECB / PCRA DNA HELICASE FAMILY MEMBER"/>
    <property type="match status" value="1"/>
</dbReference>
<evidence type="ECO:0000256" key="3">
    <source>
        <dbReference type="ARBA" id="ARBA00022806"/>
    </source>
</evidence>
<accession>A0A150GGR9</accession>
<dbReference type="GO" id="GO:0000725">
    <property type="term" value="P:recombinational repair"/>
    <property type="evidence" value="ECO:0007669"/>
    <property type="project" value="TreeGrafter"/>
</dbReference>
<dbReference type="GO" id="GO:0016787">
    <property type="term" value="F:hydrolase activity"/>
    <property type="evidence" value="ECO:0007669"/>
    <property type="project" value="UniProtKB-UniRule"/>
</dbReference>
<dbReference type="GO" id="GO:0005634">
    <property type="term" value="C:nucleus"/>
    <property type="evidence" value="ECO:0007669"/>
    <property type="project" value="TreeGrafter"/>
</dbReference>
<dbReference type="GO" id="GO:0005524">
    <property type="term" value="F:ATP binding"/>
    <property type="evidence" value="ECO:0007669"/>
    <property type="project" value="UniProtKB-UniRule"/>
</dbReference>
<dbReference type="GO" id="GO:0003677">
    <property type="term" value="F:DNA binding"/>
    <property type="evidence" value="ECO:0007669"/>
    <property type="project" value="UniProtKB-KW"/>
</dbReference>
<keyword evidence="2 6" id="KW-0378">Hydrolase</keyword>
<evidence type="ECO:0000256" key="7">
    <source>
        <dbReference type="SAM" id="MobiDB-lite"/>
    </source>
</evidence>
<dbReference type="AlphaFoldDB" id="A0A150GGR9"/>
<dbReference type="InterPro" id="IPR014016">
    <property type="entry name" value="UvrD-like_ATP-bd"/>
</dbReference>